<accession>I0IIL3</accession>
<dbReference type="eggNOG" id="COG1999">
    <property type="taxonomic scope" value="Bacteria"/>
</dbReference>
<keyword evidence="2" id="KW-0472">Membrane</keyword>
<name>I0IIL3_PHYMF</name>
<evidence type="ECO:0008006" key="6">
    <source>
        <dbReference type="Google" id="ProtNLM"/>
    </source>
</evidence>
<keyword evidence="2" id="KW-1133">Transmembrane helix</keyword>
<keyword evidence="2" id="KW-0812">Transmembrane</keyword>
<dbReference type="STRING" id="1142394.PSMK_29420"/>
<feature type="chain" id="PRO_5003629724" description="Thioredoxin domain-containing protein" evidence="3">
    <location>
        <begin position="27"/>
        <end position="318"/>
    </location>
</feature>
<evidence type="ECO:0000256" key="2">
    <source>
        <dbReference type="SAM" id="Phobius"/>
    </source>
</evidence>
<feature type="transmembrane region" description="Helical" evidence="2">
    <location>
        <begin position="269"/>
        <end position="289"/>
    </location>
</feature>
<dbReference type="EMBL" id="AP012338">
    <property type="protein sequence ID" value="BAM05101.1"/>
    <property type="molecule type" value="Genomic_DNA"/>
</dbReference>
<dbReference type="Gene3D" id="3.40.30.10">
    <property type="entry name" value="Glutaredoxin"/>
    <property type="match status" value="1"/>
</dbReference>
<gene>
    <name evidence="4" type="ordered locus">PSMK_29420</name>
</gene>
<keyword evidence="5" id="KW-1185">Reference proteome</keyword>
<evidence type="ECO:0000256" key="3">
    <source>
        <dbReference type="SAM" id="SignalP"/>
    </source>
</evidence>
<reference evidence="4 5" key="1">
    <citation type="submission" date="2012-02" db="EMBL/GenBank/DDBJ databases">
        <title>Complete genome sequence of Phycisphaera mikurensis NBRC 102666.</title>
        <authorList>
            <person name="Ankai A."/>
            <person name="Hosoyama A."/>
            <person name="Terui Y."/>
            <person name="Sekine M."/>
            <person name="Fukai R."/>
            <person name="Kato Y."/>
            <person name="Nakamura S."/>
            <person name="Yamada-Narita S."/>
            <person name="Kawakoshi A."/>
            <person name="Fukunaga Y."/>
            <person name="Yamazaki S."/>
            <person name="Fujita N."/>
        </authorList>
    </citation>
    <scope>NUCLEOTIDE SEQUENCE [LARGE SCALE GENOMIC DNA]</scope>
    <source>
        <strain evidence="5">NBRC 102666 / KCTC 22515 / FYK2301M01</strain>
    </source>
</reference>
<dbReference type="AlphaFoldDB" id="I0IIL3"/>
<dbReference type="OrthoDB" id="9786756at2"/>
<dbReference type="SUPFAM" id="SSF52833">
    <property type="entry name" value="Thioredoxin-like"/>
    <property type="match status" value="1"/>
</dbReference>
<dbReference type="InterPro" id="IPR003782">
    <property type="entry name" value="SCO1/SenC"/>
</dbReference>
<organism evidence="4 5">
    <name type="scientific">Phycisphaera mikurensis (strain NBRC 102666 / KCTC 22515 / FYK2301M01)</name>
    <dbReference type="NCBI Taxonomy" id="1142394"/>
    <lineage>
        <taxon>Bacteria</taxon>
        <taxon>Pseudomonadati</taxon>
        <taxon>Planctomycetota</taxon>
        <taxon>Phycisphaerae</taxon>
        <taxon>Phycisphaerales</taxon>
        <taxon>Phycisphaeraceae</taxon>
        <taxon>Phycisphaera</taxon>
    </lineage>
</organism>
<dbReference type="Proteomes" id="UP000007881">
    <property type="component" value="Chromosome"/>
</dbReference>
<dbReference type="KEGG" id="phm:PSMK_29420"/>
<keyword evidence="3" id="KW-0732">Signal</keyword>
<comment type="similarity">
    <text evidence="1">Belongs to the SCO1/2 family.</text>
</comment>
<protein>
    <recommendedName>
        <fullName evidence="6">Thioredoxin domain-containing protein</fullName>
    </recommendedName>
</protein>
<proteinExistence type="inferred from homology"/>
<dbReference type="RefSeq" id="WP_014438309.1">
    <property type="nucleotide sequence ID" value="NC_017080.1"/>
</dbReference>
<evidence type="ECO:0000313" key="5">
    <source>
        <dbReference type="Proteomes" id="UP000007881"/>
    </source>
</evidence>
<dbReference type="CDD" id="cd02968">
    <property type="entry name" value="SCO"/>
    <property type="match status" value="1"/>
</dbReference>
<evidence type="ECO:0000256" key="1">
    <source>
        <dbReference type="ARBA" id="ARBA00010996"/>
    </source>
</evidence>
<sequence>MLPFRTRLRPLATAALVLLLAPLATAQRALPGAPTDGDDDPTAIPAPLRGVDVGQRIGNAVPLDAPLLDESGNTVRLRDYLADGEGNPVPVLLNLGYYDCPLLCVPVRTGIADAARQAAAVPGRDYRIVSISIKPEESPDVANLYKTRALKRMNRLDTTDASWAFLTGPESSVRPIADAVGFGYRYLPAQDDYAHGAYITFLSPGEGDETTPGTVTSYLNGVKYPPQQLDLAIGDASAGSLGSPFAGLIAWCYQFSGAHGQYVIVAKRVMALAGLVILVVLVVVLGLLFKWERARHARLRAGGAGGGEADDAGAPAAG</sequence>
<evidence type="ECO:0000313" key="4">
    <source>
        <dbReference type="EMBL" id="BAM05101.1"/>
    </source>
</evidence>
<feature type="signal peptide" evidence="3">
    <location>
        <begin position="1"/>
        <end position="26"/>
    </location>
</feature>
<dbReference type="InterPro" id="IPR036249">
    <property type="entry name" value="Thioredoxin-like_sf"/>
</dbReference>
<dbReference type="HOGENOM" id="CLU_058434_2_0_0"/>